<accession>A0A2W2FGL4</accession>
<gene>
    <name evidence="2" type="ORF">C1I98_35450</name>
</gene>
<evidence type="ECO:0000313" key="2">
    <source>
        <dbReference type="EMBL" id="PZG24560.1"/>
    </source>
</evidence>
<organism evidence="2 3">
    <name type="scientific">Spongiactinospora gelatinilytica</name>
    <dbReference type="NCBI Taxonomy" id="2666298"/>
    <lineage>
        <taxon>Bacteria</taxon>
        <taxon>Bacillati</taxon>
        <taxon>Actinomycetota</taxon>
        <taxon>Actinomycetes</taxon>
        <taxon>Streptosporangiales</taxon>
        <taxon>Streptosporangiaceae</taxon>
        <taxon>Spongiactinospora</taxon>
    </lineage>
</organism>
<feature type="region of interest" description="Disordered" evidence="1">
    <location>
        <begin position="54"/>
        <end position="92"/>
    </location>
</feature>
<sequence length="112" mass="11729">MLAIAPPSSSEVRSSTWTRGGSEDGSSMSRSGASMPLLSRGSLSAATASSYRVISHRVMPRPSGRDTWTTGPVSRRSRSSGKGSRSKSEGNVVTVDASLTGLSFCVGRHGRR</sequence>
<feature type="compositionally biased region" description="Polar residues" evidence="1">
    <location>
        <begin position="7"/>
        <end position="32"/>
    </location>
</feature>
<dbReference type="EMBL" id="POUA01000491">
    <property type="protein sequence ID" value="PZG24560.1"/>
    <property type="molecule type" value="Genomic_DNA"/>
</dbReference>
<proteinExistence type="predicted"/>
<dbReference type="Proteomes" id="UP000248544">
    <property type="component" value="Unassembled WGS sequence"/>
</dbReference>
<dbReference type="AlphaFoldDB" id="A0A2W2FGL4"/>
<reference evidence="2 3" key="1">
    <citation type="submission" date="2018-01" db="EMBL/GenBank/DDBJ databases">
        <title>Draft genome sequence of Sphaerisporangium sp. 7K107.</title>
        <authorList>
            <person name="Sahin N."/>
            <person name="Saygin H."/>
            <person name="Ay H."/>
        </authorList>
    </citation>
    <scope>NUCLEOTIDE SEQUENCE [LARGE SCALE GENOMIC DNA]</scope>
    <source>
        <strain evidence="2 3">7K107</strain>
    </source>
</reference>
<evidence type="ECO:0000256" key="1">
    <source>
        <dbReference type="SAM" id="MobiDB-lite"/>
    </source>
</evidence>
<comment type="caution">
    <text evidence="2">The sequence shown here is derived from an EMBL/GenBank/DDBJ whole genome shotgun (WGS) entry which is preliminary data.</text>
</comment>
<protein>
    <submittedName>
        <fullName evidence="2">Uncharacterized protein</fullName>
    </submittedName>
</protein>
<keyword evidence="3" id="KW-1185">Reference proteome</keyword>
<feature type="region of interest" description="Disordered" evidence="1">
    <location>
        <begin position="1"/>
        <end position="41"/>
    </location>
</feature>
<evidence type="ECO:0000313" key="3">
    <source>
        <dbReference type="Proteomes" id="UP000248544"/>
    </source>
</evidence>
<name>A0A2W2FGL4_9ACTN</name>